<dbReference type="RefSeq" id="WP_112784927.1">
    <property type="nucleotide sequence ID" value="NZ_CP030041.1"/>
</dbReference>
<dbReference type="InterPro" id="IPR011990">
    <property type="entry name" value="TPR-like_helical_dom_sf"/>
</dbReference>
<organism evidence="2 3">
    <name type="scientific">Echinicola strongylocentroti</name>
    <dbReference type="NCBI Taxonomy" id="1795355"/>
    <lineage>
        <taxon>Bacteria</taxon>
        <taxon>Pseudomonadati</taxon>
        <taxon>Bacteroidota</taxon>
        <taxon>Cytophagia</taxon>
        <taxon>Cytophagales</taxon>
        <taxon>Cyclobacteriaceae</taxon>
        <taxon>Echinicola</taxon>
    </lineage>
</organism>
<feature type="signal peptide" evidence="1">
    <location>
        <begin position="1"/>
        <end position="20"/>
    </location>
</feature>
<dbReference type="OrthoDB" id="9814760at2"/>
<evidence type="ECO:0000313" key="2">
    <source>
        <dbReference type="EMBL" id="AWW31552.1"/>
    </source>
</evidence>
<name>A0A2Z4IK96_9BACT</name>
<feature type="chain" id="PRO_5016436296" evidence="1">
    <location>
        <begin position="21"/>
        <end position="297"/>
    </location>
</feature>
<evidence type="ECO:0000313" key="3">
    <source>
        <dbReference type="Proteomes" id="UP000248688"/>
    </source>
</evidence>
<protein>
    <submittedName>
        <fullName evidence="2">Tetratricopeptide repeat protein</fullName>
    </submittedName>
</protein>
<reference evidence="2 3" key="1">
    <citation type="submission" date="2018-06" db="EMBL/GenBank/DDBJ databases">
        <title>Echinicola strongylocentroti sp. nov., isolated from a sea urchin Strongylocentrotus intermedius.</title>
        <authorList>
            <person name="Bae S.S."/>
        </authorList>
    </citation>
    <scope>NUCLEOTIDE SEQUENCE [LARGE SCALE GENOMIC DNA]</scope>
    <source>
        <strain evidence="2 3">MEBiC08714</strain>
    </source>
</reference>
<dbReference type="EMBL" id="CP030041">
    <property type="protein sequence ID" value="AWW31552.1"/>
    <property type="molecule type" value="Genomic_DNA"/>
</dbReference>
<dbReference type="InterPro" id="IPR019734">
    <property type="entry name" value="TPR_rpt"/>
</dbReference>
<accession>A0A2Z4IK96</accession>
<gene>
    <name evidence="2" type="ORF">DN752_16255</name>
</gene>
<dbReference type="SUPFAM" id="SSF48452">
    <property type="entry name" value="TPR-like"/>
    <property type="match status" value="1"/>
</dbReference>
<dbReference type="Proteomes" id="UP000248688">
    <property type="component" value="Chromosome"/>
</dbReference>
<dbReference type="KEGG" id="est:DN752_16255"/>
<dbReference type="Gene3D" id="1.25.40.10">
    <property type="entry name" value="Tetratricopeptide repeat domain"/>
    <property type="match status" value="1"/>
</dbReference>
<evidence type="ECO:0000256" key="1">
    <source>
        <dbReference type="SAM" id="SignalP"/>
    </source>
</evidence>
<sequence length="297" mass="34033">MKFLIILALVLLSMTGITFGQDNAELQQMADEDQNARTSMGSKNWKAIGKDDSLRRTNVSKLIKQGQLKTAKDFYNAGLIFHHGNDSVDYKLAIMYFGKAIAMDSTINRSLYPAAVDRYLKEKGKPQIYGTQFYRDENDRMFFYKIDTSQVSDEERKYYGTPTVSEQRERERRYNLKNIEDVYENSQSIEKTIALIQYEFQKGKSADYDVSENKLINIGFRLKNASKNQEALAIFDVITRLYPSSYNGYALYASTLKKSGKMDEAIAVLQQGHSLNPSNASIKNLLDEYVKTTENHE</sequence>
<dbReference type="AlphaFoldDB" id="A0A2Z4IK96"/>
<proteinExistence type="predicted"/>
<keyword evidence="1" id="KW-0732">Signal</keyword>
<dbReference type="Pfam" id="PF13181">
    <property type="entry name" value="TPR_8"/>
    <property type="match status" value="1"/>
</dbReference>
<keyword evidence="3" id="KW-1185">Reference proteome</keyword>